<dbReference type="OrthoDB" id="8138957at2"/>
<evidence type="ECO:0000313" key="2">
    <source>
        <dbReference type="EMBL" id="SFD38595.1"/>
    </source>
</evidence>
<protein>
    <submittedName>
        <fullName evidence="2">Uncharacterized protein</fullName>
    </submittedName>
</protein>
<name>A0A0F5PW86_9HYPH</name>
<dbReference type="STRING" id="728005.SAMN04488059_1499"/>
<evidence type="ECO:0000313" key="3">
    <source>
        <dbReference type="Proteomes" id="UP000033519"/>
    </source>
</evidence>
<reference evidence="2 4" key="2">
    <citation type="submission" date="2016-10" db="EMBL/GenBank/DDBJ databases">
        <authorList>
            <person name="de Groot N.N."/>
        </authorList>
    </citation>
    <scope>NUCLEOTIDE SEQUENCE [LARGE SCALE GENOMIC DNA]</scope>
    <source>
        <strain evidence="2 4">CGMCC 1.10210</strain>
    </source>
</reference>
<dbReference type="Proteomes" id="UP000182258">
    <property type="component" value="Unassembled WGS sequence"/>
</dbReference>
<keyword evidence="3" id="KW-1185">Reference proteome</keyword>
<dbReference type="RefSeq" id="WP_046172016.1">
    <property type="nucleotide sequence ID" value="NZ_FOMB01000049.1"/>
</dbReference>
<reference evidence="1 3" key="1">
    <citation type="submission" date="2015-03" db="EMBL/GenBank/DDBJ databases">
        <authorList>
            <person name="Lepp D."/>
            <person name="Hassan Y.I."/>
            <person name="Li X.-Z."/>
            <person name="Zhou T."/>
        </authorList>
    </citation>
    <scope>NUCLEOTIDE SEQUENCE [LARGE SCALE GENOMIC DNA]</scope>
    <source>
        <strain evidence="1 3">Cr7-05</strain>
    </source>
</reference>
<evidence type="ECO:0000313" key="1">
    <source>
        <dbReference type="EMBL" id="KKC32069.1"/>
    </source>
</evidence>
<gene>
    <name evidence="2" type="ORF">SAMN04488059_1499</name>
    <name evidence="1" type="ORF">WH91_16035</name>
</gene>
<dbReference type="Proteomes" id="UP000033519">
    <property type="component" value="Unassembled WGS sequence"/>
</dbReference>
<dbReference type="PATRIC" id="fig|728005.3.peg.1414"/>
<dbReference type="EMBL" id="FOMB01000049">
    <property type="protein sequence ID" value="SFD38595.1"/>
    <property type="molecule type" value="Genomic_DNA"/>
</dbReference>
<dbReference type="AlphaFoldDB" id="A0A0F5PW86"/>
<proteinExistence type="predicted"/>
<evidence type="ECO:0000313" key="4">
    <source>
        <dbReference type="Proteomes" id="UP000182258"/>
    </source>
</evidence>
<sequence>MLTRFVSRQGNAWAIYKAILPGGAHQRRVDIIIAFGDWDEAASPRQRVTFALQMWADETMINVSIVDGELAWKPTSLRRLMQREEALRHPWLQHAYDLSDQIALRDAAIVAYLDKPLISFGTD</sequence>
<accession>A0A0F5PW86</accession>
<organism evidence="2 4">
    <name type="scientific">Devosia psychrophila</name>
    <dbReference type="NCBI Taxonomy" id="728005"/>
    <lineage>
        <taxon>Bacteria</taxon>
        <taxon>Pseudomonadati</taxon>
        <taxon>Pseudomonadota</taxon>
        <taxon>Alphaproteobacteria</taxon>
        <taxon>Hyphomicrobiales</taxon>
        <taxon>Devosiaceae</taxon>
        <taxon>Devosia</taxon>
    </lineage>
</organism>
<dbReference type="EMBL" id="LAPV01000144">
    <property type="protein sequence ID" value="KKC32069.1"/>
    <property type="molecule type" value="Genomic_DNA"/>
</dbReference>